<evidence type="ECO:0000313" key="2">
    <source>
        <dbReference type="Proteomes" id="UP000886602"/>
    </source>
</evidence>
<comment type="caution">
    <text evidence="1">The sequence shown here is derived from an EMBL/GenBank/DDBJ whole genome shotgun (WGS) entry which is preliminary data.</text>
</comment>
<reference evidence="1" key="1">
    <citation type="submission" date="2020-10" db="EMBL/GenBank/DDBJ databases">
        <title>Connecting structure to function with the recovery of over 1000 high-quality activated sludge metagenome-assembled genomes encoding full-length rRNA genes using long-read sequencing.</title>
        <authorList>
            <person name="Singleton C.M."/>
            <person name="Petriglieri F."/>
            <person name="Kristensen J.M."/>
            <person name="Kirkegaard R.H."/>
            <person name="Michaelsen T.Y."/>
            <person name="Andersen M.H."/>
            <person name="Karst S.M."/>
            <person name="Dueholm M.S."/>
            <person name="Nielsen P.H."/>
            <person name="Albertsen M."/>
        </authorList>
    </citation>
    <scope>NUCLEOTIDE SEQUENCE</scope>
    <source>
        <strain evidence="1">EsbW_18-Q3-R4-48_MAXAC.044</strain>
    </source>
</reference>
<dbReference type="SUPFAM" id="SSF160214">
    <property type="entry name" value="FlaG-like"/>
    <property type="match status" value="1"/>
</dbReference>
<dbReference type="Proteomes" id="UP000886602">
    <property type="component" value="Unassembled WGS sequence"/>
</dbReference>
<dbReference type="InterPro" id="IPR035924">
    <property type="entry name" value="FlaG-like_sf"/>
</dbReference>
<dbReference type="InterPro" id="IPR005186">
    <property type="entry name" value="FlaG"/>
</dbReference>
<keyword evidence="1" id="KW-0966">Cell projection</keyword>
<dbReference type="PANTHER" id="PTHR37166">
    <property type="entry name" value="PROTEIN FLAG"/>
    <property type="match status" value="1"/>
</dbReference>
<dbReference type="Gene3D" id="3.30.160.170">
    <property type="entry name" value="FlaG-like"/>
    <property type="match status" value="1"/>
</dbReference>
<gene>
    <name evidence="1" type="ORF">IPJ48_19170</name>
</gene>
<protein>
    <submittedName>
        <fullName evidence="1">Flagellar protein FlaG</fullName>
    </submittedName>
</protein>
<proteinExistence type="predicted"/>
<name>A0A9D7FG54_9RHOO</name>
<accession>A0A9D7FG54</accession>
<keyword evidence="1" id="KW-0282">Flagellum</keyword>
<dbReference type="PANTHER" id="PTHR37166:SF1">
    <property type="entry name" value="PROTEIN FLAG"/>
    <property type="match status" value="1"/>
</dbReference>
<dbReference type="AlphaFoldDB" id="A0A9D7FG54"/>
<evidence type="ECO:0000313" key="1">
    <source>
        <dbReference type="EMBL" id="MBK7425022.1"/>
    </source>
</evidence>
<dbReference type="EMBL" id="JADJNC010000060">
    <property type="protein sequence ID" value="MBK7425022.1"/>
    <property type="molecule type" value="Genomic_DNA"/>
</dbReference>
<keyword evidence="1" id="KW-0969">Cilium</keyword>
<dbReference type="Pfam" id="PF03646">
    <property type="entry name" value="FlaG"/>
    <property type="match status" value="1"/>
</dbReference>
<organism evidence="1 2">
    <name type="scientific">Candidatus Propionivibrio dominans</name>
    <dbReference type="NCBI Taxonomy" id="2954373"/>
    <lineage>
        <taxon>Bacteria</taxon>
        <taxon>Pseudomonadati</taxon>
        <taxon>Pseudomonadota</taxon>
        <taxon>Betaproteobacteria</taxon>
        <taxon>Rhodocyclales</taxon>
        <taxon>Rhodocyclaceae</taxon>
        <taxon>Propionivibrio</taxon>
    </lineage>
</organism>
<sequence>MNVQSVNGALPNSVVAARQGAPAKVSAVPEALLAKAAATITQQAPPPTRDVQASRQQLDEAVNAVRDFVNSVNNSLSFSIDDDTGKTVVKVIDASTKEVIKQFPSEEMLAMARALNNIKGLLLQQKA</sequence>